<dbReference type="RefSeq" id="WP_099648868.1">
    <property type="nucleotide sequence ID" value="NZ_CAJGAB010000077.1"/>
</dbReference>
<evidence type="ECO:0000256" key="1">
    <source>
        <dbReference type="SAM" id="SignalP"/>
    </source>
</evidence>
<dbReference type="GO" id="GO:0005829">
    <property type="term" value="C:cytosol"/>
    <property type="evidence" value="ECO:0007669"/>
    <property type="project" value="TreeGrafter"/>
</dbReference>
<dbReference type="EMBL" id="CP024422">
    <property type="protein sequence ID" value="ATQ55929.1"/>
    <property type="molecule type" value="Genomic_DNA"/>
</dbReference>
<dbReference type="GO" id="GO:0019239">
    <property type="term" value="F:deaminase activity"/>
    <property type="evidence" value="ECO:0007669"/>
    <property type="project" value="TreeGrafter"/>
</dbReference>
<dbReference type="CDD" id="cd06151">
    <property type="entry name" value="YjgF_YER057c_UK114_like_3"/>
    <property type="match status" value="1"/>
</dbReference>
<dbReference type="Gene3D" id="3.30.1330.40">
    <property type="entry name" value="RutC-like"/>
    <property type="match status" value="1"/>
</dbReference>
<dbReference type="InterPro" id="IPR006175">
    <property type="entry name" value="YjgF/YER057c/UK114"/>
</dbReference>
<keyword evidence="1" id="KW-0732">Signal</keyword>
<dbReference type="SUPFAM" id="SSF55298">
    <property type="entry name" value="YjgF-like"/>
    <property type="match status" value="1"/>
</dbReference>
<protein>
    <recommendedName>
        <fullName evidence="4">RidA family protein</fullName>
    </recommendedName>
</protein>
<evidence type="ECO:0000313" key="2">
    <source>
        <dbReference type="EMBL" id="ATQ55929.1"/>
    </source>
</evidence>
<feature type="signal peptide" evidence="1">
    <location>
        <begin position="1"/>
        <end position="22"/>
    </location>
</feature>
<proteinExistence type="predicted"/>
<dbReference type="InterPro" id="IPR035959">
    <property type="entry name" value="RutC-like_sf"/>
</dbReference>
<reference evidence="2 3" key="1">
    <citation type="submission" date="2017-10" db="EMBL/GenBank/DDBJ databases">
        <title>Complete genome sequence of Paracoccus yeei TT13 isolated from human skin.</title>
        <authorList>
            <person name="Lee K."/>
            <person name="Lim J.Y."/>
            <person name="Hwang I."/>
        </authorList>
    </citation>
    <scope>NUCLEOTIDE SEQUENCE [LARGE SCALE GENOMIC DNA]</scope>
    <source>
        <strain evidence="2 3">TT13</strain>
    </source>
</reference>
<dbReference type="Proteomes" id="UP000229314">
    <property type="component" value="Chromosome"/>
</dbReference>
<evidence type="ECO:0000313" key="3">
    <source>
        <dbReference type="Proteomes" id="UP000229314"/>
    </source>
</evidence>
<dbReference type="AlphaFoldDB" id="A0A2D2C0J9"/>
<dbReference type="PANTHER" id="PTHR11803">
    <property type="entry name" value="2-IMINOBUTANOATE/2-IMINOPROPANOATE DEAMINASE RIDA"/>
    <property type="match status" value="1"/>
</dbReference>
<name>A0A2D2C0J9_9RHOB</name>
<dbReference type="Pfam" id="PF01042">
    <property type="entry name" value="Ribonuc_L-PSP"/>
    <property type="match status" value="1"/>
</dbReference>
<dbReference type="GeneID" id="78897793"/>
<feature type="chain" id="PRO_5013662547" description="RidA family protein" evidence="1">
    <location>
        <begin position="23"/>
        <end position="163"/>
    </location>
</feature>
<sequence>MTFLKTAAALIALSLTAMPVLAQDITRYPIPNSDFPILQAVEVPAGKTTVYLSGTVPAVINEGAEKTSVEAYGTIEEQTVSVMNRIKTQLEGMGMSVGDIIKMQAFLVAPEGETVDFDGFMKGYSQFFGTEEQPNLPVRSAMVVDALVNPGWLVELEVTAVRP</sequence>
<accession>A0A2D2C0J9</accession>
<gene>
    <name evidence="2" type="ORF">PYTT13_08920</name>
</gene>
<dbReference type="PANTHER" id="PTHR11803:SF59">
    <property type="entry name" value="ENDORIBONUCLEASE"/>
    <property type="match status" value="1"/>
</dbReference>
<organism evidence="2 3">
    <name type="scientific">Paracoccus yeei</name>
    <dbReference type="NCBI Taxonomy" id="147645"/>
    <lineage>
        <taxon>Bacteria</taxon>
        <taxon>Pseudomonadati</taxon>
        <taxon>Pseudomonadota</taxon>
        <taxon>Alphaproteobacteria</taxon>
        <taxon>Rhodobacterales</taxon>
        <taxon>Paracoccaceae</taxon>
        <taxon>Paracoccus</taxon>
    </lineage>
</organism>
<evidence type="ECO:0008006" key="4">
    <source>
        <dbReference type="Google" id="ProtNLM"/>
    </source>
</evidence>